<dbReference type="Gene3D" id="3.30.230.10">
    <property type="match status" value="1"/>
</dbReference>
<dbReference type="KEGG" id="amur:ADH66_15600"/>
<dbReference type="SUPFAM" id="SSF55060">
    <property type="entry name" value="GHMP Kinase, C-terminal domain"/>
    <property type="match status" value="1"/>
</dbReference>
<comment type="catalytic activity">
    <reaction evidence="9">
        <text>4-CDP-2-C-methyl-D-erythritol + ATP = 4-CDP-2-C-methyl-D-erythritol 2-phosphate + ADP + H(+)</text>
        <dbReference type="Rhea" id="RHEA:18437"/>
        <dbReference type="ChEBI" id="CHEBI:15378"/>
        <dbReference type="ChEBI" id="CHEBI:30616"/>
        <dbReference type="ChEBI" id="CHEBI:57823"/>
        <dbReference type="ChEBI" id="CHEBI:57919"/>
        <dbReference type="ChEBI" id="CHEBI:456216"/>
        <dbReference type="EC" id="2.7.1.148"/>
    </reaction>
</comment>
<dbReference type="EMBL" id="CP065321">
    <property type="protein sequence ID" value="QQR31221.1"/>
    <property type="molecule type" value="Genomic_DNA"/>
</dbReference>
<dbReference type="PIRSF" id="PIRSF010376">
    <property type="entry name" value="IspE"/>
    <property type="match status" value="1"/>
</dbReference>
<dbReference type="EC" id="2.7.1.148" evidence="2 9"/>
<evidence type="ECO:0000256" key="6">
    <source>
        <dbReference type="ARBA" id="ARBA00022777"/>
    </source>
</evidence>
<keyword evidence="4 9" id="KW-0808">Transferase</keyword>
<name>A0A1Z2XU46_9FIRM</name>
<evidence type="ECO:0000313" key="13">
    <source>
        <dbReference type="EMBL" id="QQR31221.1"/>
    </source>
</evidence>
<dbReference type="GO" id="GO:0019288">
    <property type="term" value="P:isopentenyl diphosphate biosynthetic process, methylerythritol 4-phosphate pathway"/>
    <property type="evidence" value="ECO:0007669"/>
    <property type="project" value="UniProtKB-UniRule"/>
</dbReference>
<dbReference type="Proteomes" id="UP000596035">
    <property type="component" value="Chromosome"/>
</dbReference>
<dbReference type="Pfam" id="PF08544">
    <property type="entry name" value="GHMP_kinases_C"/>
    <property type="match status" value="1"/>
</dbReference>
<dbReference type="PANTHER" id="PTHR43527">
    <property type="entry name" value="4-DIPHOSPHOCYTIDYL-2-C-METHYL-D-ERYTHRITOL KINASE, CHLOROPLASTIC"/>
    <property type="match status" value="1"/>
</dbReference>
<accession>A0A1Z2XU46</accession>
<sequence length="282" mass="30606">MKINAYGKINLTLDVVGRREDGYHLLDTVMQTISVWDELEIQHSRQPGVHLQCNRESLPTDSKNTAFRAAKFFLEDRGLQNEGVYIFIKKHIPSRSGMGGGSADAAAVLRGLNEMYETKLSAEKLMELGVKVGADVPFCVIGGAARCTGTGAQVEPIAPMPECWLVVCKPPTGMSTPRAYALLDQYPLSSIQATPRMLEAMAVGSLKRIGRSLANRFDETLRMAPVRALKRAMTDAGALGAMMTGSGSSVYGIFETEQRAREAMEQMVGMGKIFLAKPCAGI</sequence>
<dbReference type="Proteomes" id="UP000196710">
    <property type="component" value="Chromosome"/>
</dbReference>
<evidence type="ECO:0000256" key="8">
    <source>
        <dbReference type="ARBA" id="ARBA00032554"/>
    </source>
</evidence>
<keyword evidence="5 9" id="KW-0547">Nucleotide-binding</keyword>
<comment type="similarity">
    <text evidence="1 9">Belongs to the GHMP kinase family. IspE subfamily.</text>
</comment>
<feature type="domain" description="GHMP kinase C-terminal" evidence="11">
    <location>
        <begin position="197"/>
        <end position="267"/>
    </location>
</feature>
<dbReference type="InterPro" id="IPR036554">
    <property type="entry name" value="GHMP_kinase_C_sf"/>
</dbReference>
<dbReference type="InterPro" id="IPR006204">
    <property type="entry name" value="GHMP_kinase_N_dom"/>
</dbReference>
<evidence type="ECO:0000259" key="11">
    <source>
        <dbReference type="Pfam" id="PF08544"/>
    </source>
</evidence>
<evidence type="ECO:0000256" key="5">
    <source>
        <dbReference type="ARBA" id="ARBA00022741"/>
    </source>
</evidence>
<dbReference type="AlphaFoldDB" id="A0A1Z2XU46"/>
<feature type="active site" evidence="9">
    <location>
        <position position="135"/>
    </location>
</feature>
<protein>
    <recommendedName>
        <fullName evidence="3 9">4-diphosphocytidyl-2-C-methyl-D-erythritol kinase</fullName>
        <shortName evidence="9">CMK</shortName>
        <ecNumber evidence="2 9">2.7.1.148</ecNumber>
    </recommendedName>
    <alternativeName>
        <fullName evidence="8 9">4-(cytidine-5'-diphospho)-2-C-methyl-D-erythritol kinase</fullName>
    </alternativeName>
</protein>
<feature type="binding site" evidence="9">
    <location>
        <begin position="93"/>
        <end position="103"/>
    </location>
    <ligand>
        <name>ATP</name>
        <dbReference type="ChEBI" id="CHEBI:30616"/>
    </ligand>
</feature>
<dbReference type="InterPro" id="IPR014721">
    <property type="entry name" value="Ribsml_uS5_D2-typ_fold_subgr"/>
</dbReference>
<dbReference type="PANTHER" id="PTHR43527:SF2">
    <property type="entry name" value="4-DIPHOSPHOCYTIDYL-2-C-METHYL-D-ERYTHRITOL KINASE, CHLOROPLASTIC"/>
    <property type="match status" value="1"/>
</dbReference>
<gene>
    <name evidence="9" type="primary">ispE</name>
    <name evidence="12" type="ORF">ADH66_15600</name>
    <name evidence="13" type="ORF">I5Q82_05975</name>
</gene>
<keyword evidence="7 9" id="KW-0067">ATP-binding</keyword>
<dbReference type="HAMAP" id="MF_00061">
    <property type="entry name" value="IspE"/>
    <property type="match status" value="1"/>
</dbReference>
<feature type="domain" description="GHMP kinase N-terminal" evidence="10">
    <location>
        <begin position="64"/>
        <end position="143"/>
    </location>
</feature>
<proteinExistence type="inferred from homology"/>
<evidence type="ECO:0000256" key="1">
    <source>
        <dbReference type="ARBA" id="ARBA00009684"/>
    </source>
</evidence>
<evidence type="ECO:0000256" key="4">
    <source>
        <dbReference type="ARBA" id="ARBA00022679"/>
    </source>
</evidence>
<reference evidence="12" key="1">
    <citation type="journal article" date="2017" name="Genome Announc.">
        <title>High-Quality Whole-Genome Sequences of the Oligo-Mouse-Microbiota Bacterial Community.</title>
        <authorList>
            <person name="Garzetti D."/>
            <person name="Brugiroux S."/>
            <person name="Bunk B."/>
            <person name="Pukall R."/>
            <person name="McCoy K.D."/>
            <person name="Macpherson A.J."/>
            <person name="Stecher B."/>
        </authorList>
    </citation>
    <scope>NUCLEOTIDE SEQUENCE</scope>
    <source>
        <strain evidence="12">KB18</strain>
    </source>
</reference>
<dbReference type="Pfam" id="PF00288">
    <property type="entry name" value="GHMP_kinases_N"/>
    <property type="match status" value="1"/>
</dbReference>
<dbReference type="NCBIfam" id="TIGR00154">
    <property type="entry name" value="ispE"/>
    <property type="match status" value="1"/>
</dbReference>
<organism evidence="13 15">
    <name type="scientific">Acutalibacter muris</name>
    <dbReference type="NCBI Taxonomy" id="1796620"/>
    <lineage>
        <taxon>Bacteria</taxon>
        <taxon>Bacillati</taxon>
        <taxon>Bacillota</taxon>
        <taxon>Clostridia</taxon>
        <taxon>Eubacteriales</taxon>
        <taxon>Acutalibacteraceae</taxon>
        <taxon>Acutalibacter</taxon>
    </lineage>
</organism>
<dbReference type="GO" id="GO:0016114">
    <property type="term" value="P:terpenoid biosynthetic process"/>
    <property type="evidence" value="ECO:0007669"/>
    <property type="project" value="UniProtKB-UniRule"/>
</dbReference>
<evidence type="ECO:0000259" key="10">
    <source>
        <dbReference type="Pfam" id="PF00288"/>
    </source>
</evidence>
<reference evidence="13 15" key="3">
    <citation type="submission" date="2020-11" db="EMBL/GenBank/DDBJ databases">
        <title>Closed and high quality bacterial genomes of the OMM12 community.</title>
        <authorList>
            <person name="Marbouty M."/>
            <person name="Lamy-Besnier Q."/>
            <person name="Debarbieux L."/>
            <person name="Koszul R."/>
        </authorList>
    </citation>
    <scope>NUCLEOTIDE SEQUENCE [LARGE SCALE GENOMIC DNA]</scope>
    <source>
        <strain evidence="13 15">KB18</strain>
    </source>
</reference>
<keyword evidence="9" id="KW-0414">Isoprene biosynthesis</keyword>
<dbReference type="SUPFAM" id="SSF54211">
    <property type="entry name" value="Ribosomal protein S5 domain 2-like"/>
    <property type="match status" value="1"/>
</dbReference>
<dbReference type="InterPro" id="IPR013750">
    <property type="entry name" value="GHMP_kinase_C_dom"/>
</dbReference>
<evidence type="ECO:0000256" key="7">
    <source>
        <dbReference type="ARBA" id="ARBA00022840"/>
    </source>
</evidence>
<dbReference type="Gene3D" id="3.30.70.890">
    <property type="entry name" value="GHMP kinase, C-terminal domain"/>
    <property type="match status" value="1"/>
</dbReference>
<reference evidence="14" key="2">
    <citation type="submission" date="2017-05" db="EMBL/GenBank/DDBJ databases">
        <title>Improved OligoMM genomes.</title>
        <authorList>
            <person name="Garzetti D."/>
        </authorList>
    </citation>
    <scope>NUCLEOTIDE SEQUENCE [LARGE SCALE GENOMIC DNA]</scope>
    <source>
        <strain evidence="14">KB18</strain>
    </source>
</reference>
<evidence type="ECO:0000313" key="14">
    <source>
        <dbReference type="Proteomes" id="UP000196710"/>
    </source>
</evidence>
<feature type="active site" evidence="9">
    <location>
        <position position="8"/>
    </location>
</feature>
<comment type="pathway">
    <text evidence="9">Isoprenoid biosynthesis; isopentenyl diphosphate biosynthesis via DXP pathway; isopentenyl diphosphate from 1-deoxy-D-xylulose 5-phosphate: step 3/6.</text>
</comment>
<evidence type="ECO:0000256" key="9">
    <source>
        <dbReference type="HAMAP-Rule" id="MF_00061"/>
    </source>
</evidence>
<dbReference type="InterPro" id="IPR004424">
    <property type="entry name" value="IspE"/>
</dbReference>
<dbReference type="InterPro" id="IPR020568">
    <property type="entry name" value="Ribosomal_Su5_D2-typ_SF"/>
</dbReference>
<keyword evidence="6 9" id="KW-0418">Kinase</keyword>
<dbReference type="GO" id="GO:0050515">
    <property type="term" value="F:4-(cytidine 5'-diphospho)-2-C-methyl-D-erythritol kinase activity"/>
    <property type="evidence" value="ECO:0007669"/>
    <property type="project" value="UniProtKB-UniRule"/>
</dbReference>
<evidence type="ECO:0000256" key="2">
    <source>
        <dbReference type="ARBA" id="ARBA00012052"/>
    </source>
</evidence>
<dbReference type="GO" id="GO:0005524">
    <property type="term" value="F:ATP binding"/>
    <property type="evidence" value="ECO:0007669"/>
    <property type="project" value="UniProtKB-UniRule"/>
</dbReference>
<dbReference type="EMBL" id="CP021422">
    <property type="protein sequence ID" value="ASB41955.1"/>
    <property type="molecule type" value="Genomic_DNA"/>
</dbReference>
<dbReference type="RefSeq" id="WP_066538919.1">
    <property type="nucleotide sequence ID" value="NZ_CAPVCI010000022.1"/>
</dbReference>
<evidence type="ECO:0000313" key="12">
    <source>
        <dbReference type="EMBL" id="ASB41955.1"/>
    </source>
</evidence>
<comment type="function">
    <text evidence="9">Catalyzes the phosphorylation of the position 2 hydroxy group of 4-diphosphocytidyl-2C-methyl-D-erythritol.</text>
</comment>
<evidence type="ECO:0000256" key="3">
    <source>
        <dbReference type="ARBA" id="ARBA00017473"/>
    </source>
</evidence>
<evidence type="ECO:0000313" key="15">
    <source>
        <dbReference type="Proteomes" id="UP000596035"/>
    </source>
</evidence>
<keyword evidence="14" id="KW-1185">Reference proteome</keyword>